<dbReference type="Gene3D" id="1.20.200.10">
    <property type="entry name" value="Fumarase/aspartase (Central domain)"/>
    <property type="match status" value="1"/>
</dbReference>
<evidence type="ECO:0000313" key="4">
    <source>
        <dbReference type="Proteomes" id="UP000634919"/>
    </source>
</evidence>
<accession>A0ABR8SBY5</accession>
<evidence type="ECO:0000313" key="3">
    <source>
        <dbReference type="EMBL" id="MBD7960987.1"/>
    </source>
</evidence>
<dbReference type="InterPro" id="IPR008948">
    <property type="entry name" value="L-Aspartase-like"/>
</dbReference>
<dbReference type="Proteomes" id="UP000634919">
    <property type="component" value="Unassembled WGS sequence"/>
</dbReference>
<sequence length="456" mass="48411">MSAYLNPLPQVELFSDRQWIDAMLRFEAQLAMAQAECGLVPQAAAQAIAQACASVALHPEALAAQARQTGALGMAVVAPLQQWLQRHAPEGLPWLHWGTTTQDVVDTANAMLTAHALEALQRQLKGLQQSLLHMAHEHAATPVLGRSLLQPAQITSFGFKCAQTAAALGRSSAQLQRLAAQALCVQLGGAVGNSAALGGDAMRVEQALARRLGLKACGYSWHTQRDDWMRLGMEVAVCGGSLAKLAKDWALHAQYEVGELCEAARGITSSAMPHKRNPVHCLQALAQTKAVPQLAATLLACMDQAHERALGEWQAEVVHWAQLWTHVHAAAAALCAAAQGMQVHALRMQAHIDSLQGVVFSEQLAQVILPLLGKPEAQAAVALCAQQALQQGQPLPALLAAYLKEQGHVVSETLHAQLHAAADVQAAAQASALRCHELLTQMTSAGQPAPLNESIA</sequence>
<proteinExistence type="inferred from homology"/>
<dbReference type="PANTHER" id="PTHR43172:SF2">
    <property type="entry name" value="ADENYLOSUCCINATE LYASE C-TERMINAL DOMAIN-CONTAINING PROTEIN"/>
    <property type="match status" value="1"/>
</dbReference>
<organism evidence="3 4">
    <name type="scientific">Comamonas avium</name>
    <dbReference type="NCBI Taxonomy" id="2762231"/>
    <lineage>
        <taxon>Bacteria</taxon>
        <taxon>Pseudomonadati</taxon>
        <taxon>Pseudomonadota</taxon>
        <taxon>Betaproteobacteria</taxon>
        <taxon>Burkholderiales</taxon>
        <taxon>Comamonadaceae</taxon>
        <taxon>Comamonas</taxon>
    </lineage>
</organism>
<dbReference type="Gene3D" id="1.10.40.30">
    <property type="entry name" value="Fumarase/aspartase (C-terminal domain)"/>
    <property type="match status" value="1"/>
</dbReference>
<evidence type="ECO:0000259" key="2">
    <source>
        <dbReference type="Pfam" id="PF00206"/>
    </source>
</evidence>
<keyword evidence="3" id="KW-0456">Lyase</keyword>
<dbReference type="EMBL" id="JACSQK010000005">
    <property type="protein sequence ID" value="MBD7960987.1"/>
    <property type="molecule type" value="Genomic_DNA"/>
</dbReference>
<evidence type="ECO:0000256" key="1">
    <source>
        <dbReference type="ARBA" id="ARBA00034772"/>
    </source>
</evidence>
<dbReference type="Pfam" id="PF00206">
    <property type="entry name" value="Lyase_1"/>
    <property type="match status" value="1"/>
</dbReference>
<protein>
    <submittedName>
        <fullName evidence="3">Fumarate lyase</fullName>
    </submittedName>
</protein>
<comment type="similarity">
    <text evidence="1">Belongs to the class-II fumarase/aspartase family.</text>
</comment>
<name>A0ABR8SBY5_9BURK</name>
<dbReference type="PRINTS" id="PR00149">
    <property type="entry name" value="FUMRATELYASE"/>
</dbReference>
<dbReference type="PANTHER" id="PTHR43172">
    <property type="entry name" value="ADENYLOSUCCINATE LYASE"/>
    <property type="match status" value="1"/>
</dbReference>
<reference evidence="3 4" key="1">
    <citation type="submission" date="2020-08" db="EMBL/GenBank/DDBJ databases">
        <title>A Genomic Blueprint of the Chicken Gut Microbiome.</title>
        <authorList>
            <person name="Gilroy R."/>
            <person name="Ravi A."/>
            <person name="Getino M."/>
            <person name="Pursley I."/>
            <person name="Horton D.L."/>
            <person name="Alikhan N.-F."/>
            <person name="Baker D."/>
            <person name="Gharbi K."/>
            <person name="Hall N."/>
            <person name="Watson M."/>
            <person name="Adriaenssens E.M."/>
            <person name="Foster-Nyarko E."/>
            <person name="Jarju S."/>
            <person name="Secka A."/>
            <person name="Antonio M."/>
            <person name="Oren A."/>
            <person name="Chaudhuri R."/>
            <person name="La Ragione R.M."/>
            <person name="Hildebrand F."/>
            <person name="Pallen M.J."/>
        </authorList>
    </citation>
    <scope>NUCLEOTIDE SEQUENCE [LARGE SCALE GENOMIC DNA]</scope>
    <source>
        <strain evidence="3 4">Sa2CVA6</strain>
    </source>
</reference>
<dbReference type="InterPro" id="IPR022761">
    <property type="entry name" value="Fumarate_lyase_N"/>
</dbReference>
<dbReference type="SUPFAM" id="SSF48557">
    <property type="entry name" value="L-aspartase-like"/>
    <property type="match status" value="1"/>
</dbReference>
<dbReference type="InterPro" id="IPR000362">
    <property type="entry name" value="Fumarate_lyase_fam"/>
</dbReference>
<feature type="domain" description="Fumarate lyase N-terminal" evidence="2">
    <location>
        <begin position="14"/>
        <end position="281"/>
    </location>
</feature>
<gene>
    <name evidence="3" type="ORF">H9646_10860</name>
</gene>
<comment type="caution">
    <text evidence="3">The sequence shown here is derived from an EMBL/GenBank/DDBJ whole genome shotgun (WGS) entry which is preliminary data.</text>
</comment>
<keyword evidence="4" id="KW-1185">Reference proteome</keyword>
<dbReference type="GO" id="GO:0016829">
    <property type="term" value="F:lyase activity"/>
    <property type="evidence" value="ECO:0007669"/>
    <property type="project" value="UniProtKB-KW"/>
</dbReference>